<name>A0A6J4QMF8_9ACTN</name>
<proteinExistence type="predicted"/>
<sequence length="123" mass="13418">MKILLDAHVSGRTVGKALIESGHDVRALDSEAELEGLSDPEVLELAAAEGRVLVTANIKDFEPLLREWAGEGRSHAGVMLVPPSVRNEAFGVLISGVQQTVAYTTQEEWKDRVQWLRSARPSS</sequence>
<protein>
    <recommendedName>
        <fullName evidence="1">DUF5615 domain-containing protein</fullName>
    </recommendedName>
</protein>
<dbReference type="Pfam" id="PF18480">
    <property type="entry name" value="DUF5615"/>
    <property type="match status" value="1"/>
</dbReference>
<organism evidence="2">
    <name type="scientific">uncultured Rubrobacteraceae bacterium</name>
    <dbReference type="NCBI Taxonomy" id="349277"/>
    <lineage>
        <taxon>Bacteria</taxon>
        <taxon>Bacillati</taxon>
        <taxon>Actinomycetota</taxon>
        <taxon>Rubrobacteria</taxon>
        <taxon>Rubrobacterales</taxon>
        <taxon>Rubrobacteraceae</taxon>
        <taxon>environmental samples</taxon>
    </lineage>
</organism>
<gene>
    <name evidence="2" type="ORF">AVDCRST_MAG78-3198</name>
</gene>
<dbReference type="AlphaFoldDB" id="A0A6J4QMF8"/>
<dbReference type="EMBL" id="CADCVB010000216">
    <property type="protein sequence ID" value="CAA9449252.1"/>
    <property type="molecule type" value="Genomic_DNA"/>
</dbReference>
<accession>A0A6J4QMF8</accession>
<feature type="domain" description="DUF5615" evidence="1">
    <location>
        <begin position="1"/>
        <end position="114"/>
    </location>
</feature>
<reference evidence="2" key="1">
    <citation type="submission" date="2020-02" db="EMBL/GenBank/DDBJ databases">
        <authorList>
            <person name="Meier V. D."/>
        </authorList>
    </citation>
    <scope>NUCLEOTIDE SEQUENCE</scope>
    <source>
        <strain evidence="2">AVDCRST_MAG78</strain>
    </source>
</reference>
<dbReference type="InterPro" id="IPR041049">
    <property type="entry name" value="DUF5615"/>
</dbReference>
<evidence type="ECO:0000313" key="2">
    <source>
        <dbReference type="EMBL" id="CAA9449252.1"/>
    </source>
</evidence>
<evidence type="ECO:0000259" key="1">
    <source>
        <dbReference type="Pfam" id="PF18480"/>
    </source>
</evidence>